<name>A0A1G1XA94_9BACT</name>
<dbReference type="AlphaFoldDB" id="A0A1G1XA94"/>
<dbReference type="EMBL" id="MHHS01000029">
    <property type="protein sequence ID" value="OGY36791.1"/>
    <property type="molecule type" value="Genomic_DNA"/>
</dbReference>
<accession>A0A1G1XA94</accession>
<reference evidence="1 2" key="1">
    <citation type="journal article" date="2016" name="Nat. Commun.">
        <title>Thousands of microbial genomes shed light on interconnected biogeochemical processes in an aquifer system.</title>
        <authorList>
            <person name="Anantharaman K."/>
            <person name="Brown C.T."/>
            <person name="Hug L.A."/>
            <person name="Sharon I."/>
            <person name="Castelle C.J."/>
            <person name="Probst A.J."/>
            <person name="Thomas B.C."/>
            <person name="Singh A."/>
            <person name="Wilkins M.J."/>
            <person name="Karaoz U."/>
            <person name="Brodie E.L."/>
            <person name="Williams K.H."/>
            <person name="Hubbard S.S."/>
            <person name="Banfield J.F."/>
        </authorList>
    </citation>
    <scope>NUCLEOTIDE SEQUENCE [LARGE SCALE GENOMIC DNA]</scope>
</reference>
<evidence type="ECO:0000313" key="2">
    <source>
        <dbReference type="Proteomes" id="UP000177941"/>
    </source>
</evidence>
<proteinExistence type="predicted"/>
<protein>
    <submittedName>
        <fullName evidence="1">Uncharacterized protein</fullName>
    </submittedName>
</protein>
<comment type="caution">
    <text evidence="1">The sequence shown here is derived from an EMBL/GenBank/DDBJ whole genome shotgun (WGS) entry which is preliminary data.</text>
</comment>
<evidence type="ECO:0000313" key="1">
    <source>
        <dbReference type="EMBL" id="OGY36791.1"/>
    </source>
</evidence>
<organism evidence="1 2">
    <name type="scientific">Candidatus Andersenbacteria bacterium RIFCSPHIGHO2_12_FULL_45_11b</name>
    <dbReference type="NCBI Taxonomy" id="1797282"/>
    <lineage>
        <taxon>Bacteria</taxon>
        <taxon>Candidatus Anderseniibacteriota</taxon>
    </lineage>
</organism>
<sequence length="74" mass="8257">MMHTKKSITTSLPIQDLDEGKYRGQWLVIAGATGAIVAHADRLEDVQKEAVDRSVENPAFYKVPSTDTHYVSIR</sequence>
<dbReference type="Proteomes" id="UP000177941">
    <property type="component" value="Unassembled WGS sequence"/>
</dbReference>
<gene>
    <name evidence="1" type="ORF">A3E36_03825</name>
</gene>